<dbReference type="PANTHER" id="PTHR10015:SF338">
    <property type="entry name" value="HEAT STRESS TRANSCRIPTION FACTOR A-2"/>
    <property type="match status" value="1"/>
</dbReference>
<accession>A0AB40B7X8</accession>
<dbReference type="FunFam" id="1.10.10.10:FF:000057">
    <property type="entry name" value="Heat shock transcription factor 1"/>
    <property type="match status" value="1"/>
</dbReference>
<keyword evidence="5" id="KW-0346">Stress response</keyword>
<dbReference type="InterPro" id="IPR000232">
    <property type="entry name" value="HSF_DNA-bd"/>
</dbReference>
<comment type="subunit">
    <text evidence="2">Homotrimer.</text>
</comment>
<evidence type="ECO:0000256" key="2">
    <source>
        <dbReference type="ARBA" id="ARBA00011233"/>
    </source>
</evidence>
<evidence type="ECO:0000256" key="1">
    <source>
        <dbReference type="ARBA" id="ARBA00004123"/>
    </source>
</evidence>
<evidence type="ECO:0000256" key="7">
    <source>
        <dbReference type="ARBA" id="ARBA00023163"/>
    </source>
</evidence>
<dbReference type="Pfam" id="PF00447">
    <property type="entry name" value="HSF_DNA-bind"/>
    <property type="match status" value="1"/>
</dbReference>
<dbReference type="GeneID" id="120260027"/>
<evidence type="ECO:0000256" key="4">
    <source>
        <dbReference type="ARBA" id="ARBA00023015"/>
    </source>
</evidence>
<comment type="similarity">
    <text evidence="9">Belongs to the HSF family.</text>
</comment>
<dbReference type="GO" id="GO:0003700">
    <property type="term" value="F:DNA-binding transcription factor activity"/>
    <property type="evidence" value="ECO:0007669"/>
    <property type="project" value="InterPro"/>
</dbReference>
<dbReference type="PROSITE" id="PS00434">
    <property type="entry name" value="HSF_DOMAIN"/>
    <property type="match status" value="1"/>
</dbReference>
<feature type="compositionally biased region" description="Acidic residues" evidence="10">
    <location>
        <begin position="10"/>
        <end position="20"/>
    </location>
</feature>
<dbReference type="Proteomes" id="UP001515500">
    <property type="component" value="Chromosome 5"/>
</dbReference>
<comment type="subcellular location">
    <subcellularLocation>
        <location evidence="1">Nucleus</location>
    </subcellularLocation>
</comment>
<dbReference type="GO" id="GO:0000978">
    <property type="term" value="F:RNA polymerase II cis-regulatory region sequence-specific DNA binding"/>
    <property type="evidence" value="ECO:0007669"/>
    <property type="project" value="TreeGrafter"/>
</dbReference>
<reference evidence="13" key="1">
    <citation type="submission" date="2025-08" db="UniProtKB">
        <authorList>
            <consortium name="RefSeq"/>
        </authorList>
    </citation>
    <scope>IDENTIFICATION</scope>
</reference>
<dbReference type="RefSeq" id="XP_039123405.1">
    <property type="nucleotide sequence ID" value="XM_039267471.1"/>
</dbReference>
<evidence type="ECO:0000313" key="13">
    <source>
        <dbReference type="RefSeq" id="XP_039123405.1"/>
    </source>
</evidence>
<feature type="region of interest" description="Disordered" evidence="10">
    <location>
        <begin position="9"/>
        <end position="32"/>
    </location>
</feature>
<keyword evidence="7" id="KW-0804">Transcription</keyword>
<dbReference type="Gene3D" id="1.10.10.10">
    <property type="entry name" value="Winged helix-like DNA-binding domain superfamily/Winged helix DNA-binding domain"/>
    <property type="match status" value="1"/>
</dbReference>
<dbReference type="SUPFAM" id="SSF46785">
    <property type="entry name" value="Winged helix' DNA-binding domain"/>
    <property type="match status" value="1"/>
</dbReference>
<sequence>MENVIVLVKDEEEEEEEEEVTPVVPQPMPRLHDAGPPPFLTKTFEMVEDPMTDSVVSWSRGRNSFVVWDSQKFATSLLPKYFKHNNFSSFIRQLNTYGFRKVDPDRWEFANEEFLGGQRHLLKNIKRRRNIGQSSQSSPFAHQVSEACIEVGCFGVDTEVERLKRDRKALMVEILKLKQQQQRSRAQILEMEERIRGTEKKQHQTMVILSKSTQQPNAS</sequence>
<dbReference type="GO" id="GO:0005634">
    <property type="term" value="C:nucleus"/>
    <property type="evidence" value="ECO:0007669"/>
    <property type="project" value="UniProtKB-SubCell"/>
</dbReference>
<dbReference type="SMART" id="SM00415">
    <property type="entry name" value="HSF"/>
    <property type="match status" value="1"/>
</dbReference>
<name>A0AB40B7X8_DIOCR</name>
<proteinExistence type="inferred from homology"/>
<evidence type="ECO:0000256" key="6">
    <source>
        <dbReference type="ARBA" id="ARBA00023125"/>
    </source>
</evidence>
<feature type="domain" description="HSF-type DNA-binding" evidence="11">
    <location>
        <begin position="78"/>
        <end position="102"/>
    </location>
</feature>
<feature type="compositionally biased region" description="Polar residues" evidence="10">
    <location>
        <begin position="204"/>
        <end position="219"/>
    </location>
</feature>
<dbReference type="InterPro" id="IPR036388">
    <property type="entry name" value="WH-like_DNA-bd_sf"/>
</dbReference>
<evidence type="ECO:0000256" key="8">
    <source>
        <dbReference type="ARBA" id="ARBA00023242"/>
    </source>
</evidence>
<evidence type="ECO:0000256" key="3">
    <source>
        <dbReference type="ARBA" id="ARBA00022553"/>
    </source>
</evidence>
<feature type="region of interest" description="Disordered" evidence="10">
    <location>
        <begin position="200"/>
        <end position="219"/>
    </location>
</feature>
<evidence type="ECO:0000259" key="11">
    <source>
        <dbReference type="PROSITE" id="PS00434"/>
    </source>
</evidence>
<keyword evidence="4" id="KW-0805">Transcription regulation</keyword>
<protein>
    <submittedName>
        <fullName evidence="13">LOW QUALITY PROTEIN: heat shock factor protein HSF30-like</fullName>
    </submittedName>
</protein>
<dbReference type="GO" id="GO:0034605">
    <property type="term" value="P:cellular response to heat"/>
    <property type="evidence" value="ECO:0007669"/>
    <property type="project" value="TreeGrafter"/>
</dbReference>
<evidence type="ECO:0000256" key="9">
    <source>
        <dbReference type="RuleBase" id="RU004020"/>
    </source>
</evidence>
<dbReference type="PANTHER" id="PTHR10015">
    <property type="entry name" value="HEAT SHOCK TRANSCRIPTION FACTOR"/>
    <property type="match status" value="1"/>
</dbReference>
<evidence type="ECO:0000256" key="5">
    <source>
        <dbReference type="ARBA" id="ARBA00023016"/>
    </source>
</evidence>
<dbReference type="PRINTS" id="PR00056">
    <property type="entry name" value="HSFDOMAIN"/>
</dbReference>
<keyword evidence="12" id="KW-1185">Reference proteome</keyword>
<keyword evidence="6" id="KW-0238">DNA-binding</keyword>
<evidence type="ECO:0000313" key="12">
    <source>
        <dbReference type="Proteomes" id="UP001515500"/>
    </source>
</evidence>
<evidence type="ECO:0000256" key="10">
    <source>
        <dbReference type="SAM" id="MobiDB-lite"/>
    </source>
</evidence>
<keyword evidence="8" id="KW-0539">Nucleus</keyword>
<dbReference type="GO" id="GO:0006357">
    <property type="term" value="P:regulation of transcription by RNA polymerase II"/>
    <property type="evidence" value="ECO:0007669"/>
    <property type="project" value="TreeGrafter"/>
</dbReference>
<dbReference type="InterPro" id="IPR036390">
    <property type="entry name" value="WH_DNA-bd_sf"/>
</dbReference>
<organism evidence="12 13">
    <name type="scientific">Dioscorea cayennensis subsp. rotundata</name>
    <name type="common">White Guinea yam</name>
    <name type="synonym">Dioscorea rotundata</name>
    <dbReference type="NCBI Taxonomy" id="55577"/>
    <lineage>
        <taxon>Eukaryota</taxon>
        <taxon>Viridiplantae</taxon>
        <taxon>Streptophyta</taxon>
        <taxon>Embryophyta</taxon>
        <taxon>Tracheophyta</taxon>
        <taxon>Spermatophyta</taxon>
        <taxon>Magnoliopsida</taxon>
        <taxon>Liliopsida</taxon>
        <taxon>Dioscoreales</taxon>
        <taxon>Dioscoreaceae</taxon>
        <taxon>Dioscorea</taxon>
    </lineage>
</organism>
<keyword evidence="3" id="KW-0597">Phosphoprotein</keyword>
<dbReference type="AlphaFoldDB" id="A0AB40B7X8"/>
<gene>
    <name evidence="13" type="primary">LOC120260027</name>
</gene>